<dbReference type="RefSeq" id="XP_066674123.1">
    <property type="nucleotide sequence ID" value="XM_066804350.1"/>
</dbReference>
<evidence type="ECO:0000256" key="6">
    <source>
        <dbReference type="ARBA" id="ARBA00023033"/>
    </source>
</evidence>
<dbReference type="EMBL" id="JAQQWN010000002">
    <property type="protein sequence ID" value="KAK8093350.1"/>
    <property type="molecule type" value="Genomic_DNA"/>
</dbReference>
<keyword evidence="4" id="KW-0479">Metal-binding</keyword>
<name>A0ABR1X9J3_9PEZI</name>
<dbReference type="InterPro" id="IPR050529">
    <property type="entry name" value="CYP450_sterol_14alpha_dmase"/>
</dbReference>
<organism evidence="7 8">
    <name type="scientific">Apiospora hydei</name>
    <dbReference type="NCBI Taxonomy" id="1337664"/>
    <lineage>
        <taxon>Eukaryota</taxon>
        <taxon>Fungi</taxon>
        <taxon>Dikarya</taxon>
        <taxon>Ascomycota</taxon>
        <taxon>Pezizomycotina</taxon>
        <taxon>Sordariomycetes</taxon>
        <taxon>Xylariomycetidae</taxon>
        <taxon>Amphisphaeriales</taxon>
        <taxon>Apiosporaceae</taxon>
        <taxon>Apiospora</taxon>
    </lineage>
</organism>
<accession>A0ABR1X9J3</accession>
<keyword evidence="5" id="KW-0408">Iron</keyword>
<dbReference type="Pfam" id="PF00067">
    <property type="entry name" value="p450"/>
    <property type="match status" value="1"/>
</dbReference>
<evidence type="ECO:0000256" key="2">
    <source>
        <dbReference type="ARBA" id="ARBA00010617"/>
    </source>
</evidence>
<protein>
    <submittedName>
        <fullName evidence="7">Cytochrome P450</fullName>
    </submittedName>
</protein>
<evidence type="ECO:0000313" key="8">
    <source>
        <dbReference type="Proteomes" id="UP001433268"/>
    </source>
</evidence>
<evidence type="ECO:0000256" key="5">
    <source>
        <dbReference type="ARBA" id="ARBA00023004"/>
    </source>
</evidence>
<evidence type="ECO:0000256" key="1">
    <source>
        <dbReference type="ARBA" id="ARBA00001971"/>
    </source>
</evidence>
<dbReference type="Gene3D" id="1.10.630.10">
    <property type="entry name" value="Cytochrome P450"/>
    <property type="match status" value="1"/>
</dbReference>
<comment type="cofactor">
    <cofactor evidence="1">
        <name>heme</name>
        <dbReference type="ChEBI" id="CHEBI:30413"/>
    </cofactor>
</comment>
<keyword evidence="3" id="KW-0349">Heme</keyword>
<keyword evidence="8" id="KW-1185">Reference proteome</keyword>
<sequence>MLKDLIAALLEQLECIVYPGLLLVAWLLWKTWRFTVRPYFHREEVSMLPYNIPILGHAISMFKNTTELYAYAELHMIVVTNPKHKAEIYKNNEAYSYDPFINLAYKRVGNVADTSLDLLWRKVSEGFTSLHPNPKHKVLVHTGIDLFYKQLLSPGPFLDLVDTVAPNIERRLRWDNFAPTTVMNEVDAAAEPTKVVSLHRWVRDVAIGAQTCSFFGPYLEEQTPGFLTVYDQYDINSWMATYQYPDFMAKSVTVPRERVVKGITAYLDTPRKKRRGGVAYVNELEDEMRQAGLDTDTCARVLFIILWGTNSNVQLTTFWCMVHLLEDASLRAAVRAEIAPFMTATADNGEDFAEPLRLGLCESCPLLNSVFNEILRFYNTGSSVRQTTREVRIDGRRVPGDTTILLPRRHLLLAPEAFGPDAHTVDPYRFFRDKGLERHEYYEPWGQGITRCSGKAIGRFEVLSFIAWALWRYEFKVVGEGQRAVDGTPGLRVPRIDLKKPSLGMSKQVEGDDMVVEVTQRFPEN</sequence>
<keyword evidence="6" id="KW-0503">Monooxygenase</keyword>
<dbReference type="SUPFAM" id="SSF48264">
    <property type="entry name" value="Cytochrome P450"/>
    <property type="match status" value="1"/>
</dbReference>
<dbReference type="InterPro" id="IPR002403">
    <property type="entry name" value="Cyt_P450_E_grp-IV"/>
</dbReference>
<evidence type="ECO:0000256" key="4">
    <source>
        <dbReference type="ARBA" id="ARBA00022723"/>
    </source>
</evidence>
<evidence type="ECO:0000256" key="3">
    <source>
        <dbReference type="ARBA" id="ARBA00022617"/>
    </source>
</evidence>
<keyword evidence="6" id="KW-0560">Oxidoreductase</keyword>
<dbReference type="PRINTS" id="PR00465">
    <property type="entry name" value="EP450IV"/>
</dbReference>
<gene>
    <name evidence="7" type="ORF">PG997_000035</name>
</gene>
<comment type="similarity">
    <text evidence="2">Belongs to the cytochrome P450 family.</text>
</comment>
<dbReference type="CDD" id="cd11040">
    <property type="entry name" value="CYP7_CYP8-like"/>
    <property type="match status" value="1"/>
</dbReference>
<evidence type="ECO:0000313" key="7">
    <source>
        <dbReference type="EMBL" id="KAK8093350.1"/>
    </source>
</evidence>
<dbReference type="GeneID" id="92037410"/>
<proteinExistence type="inferred from homology"/>
<dbReference type="PANTHER" id="PTHR24304">
    <property type="entry name" value="CYTOCHROME P450 FAMILY 7"/>
    <property type="match status" value="1"/>
</dbReference>
<dbReference type="InterPro" id="IPR036396">
    <property type="entry name" value="Cyt_P450_sf"/>
</dbReference>
<dbReference type="InterPro" id="IPR001128">
    <property type="entry name" value="Cyt_P450"/>
</dbReference>
<reference evidence="7 8" key="1">
    <citation type="submission" date="2023-01" db="EMBL/GenBank/DDBJ databases">
        <title>Analysis of 21 Apiospora genomes using comparative genomics revels a genus with tremendous synthesis potential of carbohydrate active enzymes and secondary metabolites.</title>
        <authorList>
            <person name="Sorensen T."/>
        </authorList>
    </citation>
    <scope>NUCLEOTIDE SEQUENCE [LARGE SCALE GENOMIC DNA]</scope>
    <source>
        <strain evidence="7 8">CBS 114990</strain>
    </source>
</reference>
<dbReference type="PANTHER" id="PTHR24304:SF2">
    <property type="entry name" value="24-HYDROXYCHOLESTEROL 7-ALPHA-HYDROXYLASE"/>
    <property type="match status" value="1"/>
</dbReference>
<dbReference type="Proteomes" id="UP001433268">
    <property type="component" value="Unassembled WGS sequence"/>
</dbReference>
<comment type="caution">
    <text evidence="7">The sequence shown here is derived from an EMBL/GenBank/DDBJ whole genome shotgun (WGS) entry which is preliminary data.</text>
</comment>